<evidence type="ECO:0000256" key="3">
    <source>
        <dbReference type="ARBA" id="ARBA00022630"/>
    </source>
</evidence>
<dbReference type="InterPro" id="IPR013786">
    <property type="entry name" value="AcylCoA_DH/ox_N"/>
</dbReference>
<reference evidence="12 13" key="1">
    <citation type="submission" date="2019-02" db="EMBL/GenBank/DDBJ databases">
        <title>Deep-cultivation of Planctomycetes and their phenomic and genomic characterization uncovers novel biology.</title>
        <authorList>
            <person name="Wiegand S."/>
            <person name="Jogler M."/>
            <person name="Boedeker C."/>
            <person name="Pinto D."/>
            <person name="Vollmers J."/>
            <person name="Rivas-Marin E."/>
            <person name="Kohn T."/>
            <person name="Peeters S.H."/>
            <person name="Heuer A."/>
            <person name="Rast P."/>
            <person name="Oberbeckmann S."/>
            <person name="Bunk B."/>
            <person name="Jeske O."/>
            <person name="Meyerdierks A."/>
            <person name="Storesund J.E."/>
            <person name="Kallscheuer N."/>
            <person name="Luecker S."/>
            <person name="Lage O.M."/>
            <person name="Pohl T."/>
            <person name="Merkel B.J."/>
            <person name="Hornburger P."/>
            <person name="Mueller R.-W."/>
            <person name="Bruemmer F."/>
            <person name="Labrenz M."/>
            <person name="Spormann A.M."/>
            <person name="Op den Camp H."/>
            <person name="Overmann J."/>
            <person name="Amann R."/>
            <person name="Jetten M.S.M."/>
            <person name="Mascher T."/>
            <person name="Medema M.H."/>
            <person name="Devos D.P."/>
            <person name="Kaster A.-K."/>
            <person name="Ovreas L."/>
            <person name="Rohde M."/>
            <person name="Galperin M.Y."/>
            <person name="Jogler C."/>
        </authorList>
    </citation>
    <scope>NUCLEOTIDE SEQUENCE [LARGE SCALE GENOMIC DNA]</scope>
    <source>
        <strain evidence="12 13">Pla163</strain>
    </source>
</reference>
<evidence type="ECO:0000256" key="1">
    <source>
        <dbReference type="ARBA" id="ARBA00001974"/>
    </source>
</evidence>
<evidence type="ECO:0000256" key="6">
    <source>
        <dbReference type="ARBA" id="ARBA00066362"/>
    </source>
</evidence>
<feature type="domain" description="Acyl-CoA dehydrogenase/oxidase N-terminal" evidence="11">
    <location>
        <begin position="7"/>
        <end position="118"/>
    </location>
</feature>
<evidence type="ECO:0000256" key="7">
    <source>
        <dbReference type="ARBA" id="ARBA00072305"/>
    </source>
</evidence>
<dbReference type="Gene3D" id="1.10.540.10">
    <property type="entry name" value="Acyl-CoA dehydrogenase/oxidase, N-terminal domain"/>
    <property type="match status" value="1"/>
</dbReference>
<evidence type="ECO:0000259" key="11">
    <source>
        <dbReference type="Pfam" id="PF02771"/>
    </source>
</evidence>
<dbReference type="InterPro" id="IPR036250">
    <property type="entry name" value="AcylCo_DH-like_C"/>
</dbReference>
<proteinExistence type="inferred from homology"/>
<dbReference type="OrthoDB" id="9802447at2"/>
<dbReference type="AlphaFoldDB" id="A0A518CYC9"/>
<evidence type="ECO:0000259" key="10">
    <source>
        <dbReference type="Pfam" id="PF02770"/>
    </source>
</evidence>
<dbReference type="PANTHER" id="PTHR43884:SF12">
    <property type="entry name" value="ISOVALERYL-COA DEHYDROGENASE, MITOCHONDRIAL-RELATED"/>
    <property type="match status" value="1"/>
</dbReference>
<feature type="domain" description="Acyl-CoA oxidase/dehydrogenase middle" evidence="10">
    <location>
        <begin position="123"/>
        <end position="218"/>
    </location>
</feature>
<dbReference type="PIRSF" id="PIRSF016578">
    <property type="entry name" value="HsaA"/>
    <property type="match status" value="1"/>
</dbReference>
<dbReference type="FunFam" id="1.10.540.10:FF:000002">
    <property type="entry name" value="Acyl-CoA dehydrogenase FadE19"/>
    <property type="match status" value="1"/>
</dbReference>
<evidence type="ECO:0000256" key="4">
    <source>
        <dbReference type="ARBA" id="ARBA00022827"/>
    </source>
</evidence>
<keyword evidence="4 8" id="KW-0274">FAD</keyword>
<accession>A0A518CYC9</accession>
<dbReference type="GO" id="GO:0050660">
    <property type="term" value="F:flavin adenine dinucleotide binding"/>
    <property type="evidence" value="ECO:0007669"/>
    <property type="project" value="InterPro"/>
</dbReference>
<keyword evidence="13" id="KW-1185">Reference proteome</keyword>
<evidence type="ECO:0000256" key="2">
    <source>
        <dbReference type="ARBA" id="ARBA00009347"/>
    </source>
</evidence>
<dbReference type="GO" id="GO:0003995">
    <property type="term" value="F:acyl-CoA dehydrogenase activity"/>
    <property type="evidence" value="ECO:0007669"/>
    <property type="project" value="InterPro"/>
</dbReference>
<evidence type="ECO:0000259" key="9">
    <source>
        <dbReference type="Pfam" id="PF00441"/>
    </source>
</evidence>
<dbReference type="InterPro" id="IPR009075">
    <property type="entry name" value="AcylCo_DH/oxidase_C"/>
</dbReference>
<dbReference type="SUPFAM" id="SSF56645">
    <property type="entry name" value="Acyl-CoA dehydrogenase NM domain-like"/>
    <property type="match status" value="1"/>
</dbReference>
<evidence type="ECO:0000313" key="13">
    <source>
        <dbReference type="Proteomes" id="UP000319342"/>
    </source>
</evidence>
<keyword evidence="5 8" id="KW-0560">Oxidoreductase</keyword>
<dbReference type="InterPro" id="IPR006091">
    <property type="entry name" value="Acyl-CoA_Oxase/DH_mid-dom"/>
</dbReference>
<dbReference type="Proteomes" id="UP000319342">
    <property type="component" value="Chromosome"/>
</dbReference>
<dbReference type="InterPro" id="IPR046373">
    <property type="entry name" value="Acyl-CoA_Oxase/DH_mid-dom_sf"/>
</dbReference>
<evidence type="ECO:0000313" key="12">
    <source>
        <dbReference type="EMBL" id="QDU84225.1"/>
    </source>
</evidence>
<organism evidence="12 13">
    <name type="scientific">Rohdeia mirabilis</name>
    <dbReference type="NCBI Taxonomy" id="2528008"/>
    <lineage>
        <taxon>Bacteria</taxon>
        <taxon>Pseudomonadati</taxon>
        <taxon>Planctomycetota</taxon>
        <taxon>Planctomycetia</taxon>
        <taxon>Planctomycetia incertae sedis</taxon>
        <taxon>Rohdeia</taxon>
    </lineage>
</organism>
<comment type="similarity">
    <text evidence="2 8">Belongs to the acyl-CoA dehydrogenase family.</text>
</comment>
<dbReference type="InterPro" id="IPR009100">
    <property type="entry name" value="AcylCoA_DH/oxidase_NM_dom_sf"/>
</dbReference>
<dbReference type="InterPro" id="IPR006089">
    <property type="entry name" value="Acyl-CoA_DH_CS"/>
</dbReference>
<sequence>MDFQLPEEHQMVRNMARDFAEKELMPLATRHDREEHIDRSVFDKMAELGLWGLTIPEEYGGAGLDNQALTAVLIEINRACASTGVTLSVHNSLIGAPLTKHGTPEQKQTWLPKLATGEILGSYCLTEANAGSDAAAVQTQAVRDGDDFVLNGTKLWVTNGALAGVYIVYCRTNTEVSKAKGVTAFLVPRDTPGLSVGKHEMKAGIRGSSTTEIVLDNVRIPATNMLGALDRGFPLALETLDGGRIGIAAQSIGIGRACLEAAIKYAGEREQFGQPIGNFQAIQWKIADMSCRLDAAELLTYKAAWLRDQGLPCTREAASAKLMASTAANFSADECLQIHGGAGYTDDFHVERLFRDARITEIYEGASDIQRLVIARQLLA</sequence>
<feature type="domain" description="Acyl-CoA dehydrogenase/oxidase C-terminal" evidence="9">
    <location>
        <begin position="230"/>
        <end position="379"/>
    </location>
</feature>
<dbReference type="Gene3D" id="2.40.110.10">
    <property type="entry name" value="Butyryl-CoA Dehydrogenase, subunit A, domain 2"/>
    <property type="match status" value="1"/>
</dbReference>
<dbReference type="PROSITE" id="PS00072">
    <property type="entry name" value="ACYL_COA_DH_1"/>
    <property type="match status" value="1"/>
</dbReference>
<dbReference type="EC" id="1.3.8.10" evidence="6"/>
<dbReference type="SUPFAM" id="SSF47203">
    <property type="entry name" value="Acyl-CoA dehydrogenase C-terminal domain-like"/>
    <property type="match status" value="1"/>
</dbReference>
<dbReference type="RefSeq" id="WP_145185390.1">
    <property type="nucleotide sequence ID" value="NZ_CP036290.1"/>
</dbReference>
<dbReference type="Pfam" id="PF00441">
    <property type="entry name" value="Acyl-CoA_dh_1"/>
    <property type="match status" value="1"/>
</dbReference>
<evidence type="ECO:0000256" key="8">
    <source>
        <dbReference type="RuleBase" id="RU362125"/>
    </source>
</evidence>
<dbReference type="InterPro" id="IPR037069">
    <property type="entry name" value="AcylCoA_DH/ox_N_sf"/>
</dbReference>
<comment type="cofactor">
    <cofactor evidence="1 8">
        <name>FAD</name>
        <dbReference type="ChEBI" id="CHEBI:57692"/>
    </cofactor>
</comment>
<evidence type="ECO:0000256" key="5">
    <source>
        <dbReference type="ARBA" id="ARBA00023002"/>
    </source>
</evidence>
<gene>
    <name evidence="12" type="primary">acdA_2</name>
    <name evidence="12" type="ORF">Pla163_13320</name>
</gene>
<dbReference type="FunFam" id="2.40.110.10:FF:000001">
    <property type="entry name" value="Acyl-CoA dehydrogenase, mitochondrial"/>
    <property type="match status" value="1"/>
</dbReference>
<dbReference type="Pfam" id="PF02770">
    <property type="entry name" value="Acyl-CoA_dh_M"/>
    <property type="match status" value="1"/>
</dbReference>
<dbReference type="PANTHER" id="PTHR43884">
    <property type="entry name" value="ACYL-COA DEHYDROGENASE"/>
    <property type="match status" value="1"/>
</dbReference>
<dbReference type="PROSITE" id="PS00073">
    <property type="entry name" value="ACYL_COA_DH_2"/>
    <property type="match status" value="1"/>
</dbReference>
<dbReference type="EMBL" id="CP036290">
    <property type="protein sequence ID" value="QDU84225.1"/>
    <property type="molecule type" value="Genomic_DNA"/>
</dbReference>
<dbReference type="FunFam" id="1.20.140.10:FF:000004">
    <property type="entry name" value="Acyl-CoA dehydrogenase FadE25"/>
    <property type="match status" value="1"/>
</dbReference>
<protein>
    <recommendedName>
        <fullName evidence="7">Cyclohex-1-ene-1-carbonyl-CoA dehydrogenase</fullName>
        <ecNumber evidence="6">1.3.8.10</ecNumber>
    </recommendedName>
</protein>
<name>A0A518CYC9_9BACT</name>
<keyword evidence="3 8" id="KW-0285">Flavoprotein</keyword>
<dbReference type="Gene3D" id="1.20.140.10">
    <property type="entry name" value="Butyryl-CoA Dehydrogenase, subunit A, domain 3"/>
    <property type="match status" value="1"/>
</dbReference>
<dbReference type="Pfam" id="PF02771">
    <property type="entry name" value="Acyl-CoA_dh_N"/>
    <property type="match status" value="1"/>
</dbReference>